<sequence length="94" mass="10192">MSKSMSWPGRLKQAMGLVVLSLFLCMSLSSCASKQRQPVHVPDSLRAPVPAPEVPEGMSYAQQSGYILRALGALEEANKQNASVLAIVDDYNKK</sequence>
<organism evidence="1 2">
    <name type="scientific">Aeromonas phage ST21</name>
    <dbReference type="NCBI Taxonomy" id="3065691"/>
    <lineage>
        <taxon>Viruses</taxon>
        <taxon>Duplodnaviria</taxon>
        <taxon>Heunggongvirae</taxon>
        <taxon>Uroviricota</taxon>
        <taxon>Caudoviricetes</taxon>
        <taxon>Autographivirales</taxon>
        <taxon>Autonotataviridae</taxon>
        <taxon>Melnykvirinae</taxon>
        <taxon>Ahphunavirus</taxon>
        <taxon>Ahphunavirus ST21</taxon>
    </lineage>
</organism>
<evidence type="ECO:0000313" key="1">
    <source>
        <dbReference type="EMBL" id="WNL63516.1"/>
    </source>
</evidence>
<name>A0AA96EXT6_9CAUD</name>
<dbReference type="InterPro" id="IPR058979">
    <property type="entry name" value="LysC-like"/>
</dbReference>
<dbReference type="EMBL" id="OR261031">
    <property type="protein sequence ID" value="WNL63516.1"/>
    <property type="molecule type" value="Genomic_DNA"/>
</dbReference>
<keyword evidence="2" id="KW-1185">Reference proteome</keyword>
<gene>
    <name evidence="1" type="ORF">ST21_008</name>
</gene>
<accession>A0AA96EXT6</accession>
<evidence type="ECO:0000313" key="2">
    <source>
        <dbReference type="Proteomes" id="UP001302076"/>
    </source>
</evidence>
<proteinExistence type="predicted"/>
<dbReference type="PROSITE" id="PS51257">
    <property type="entry name" value="PROKAR_LIPOPROTEIN"/>
    <property type="match status" value="1"/>
</dbReference>
<dbReference type="Pfam" id="PF23793">
    <property type="entry name" value="LysC"/>
    <property type="match status" value="1"/>
</dbReference>
<protein>
    <submittedName>
        <fullName evidence="1">Uncharacterized protein</fullName>
    </submittedName>
</protein>
<dbReference type="Proteomes" id="UP001302076">
    <property type="component" value="Segment"/>
</dbReference>
<reference evidence="1 2" key="1">
    <citation type="submission" date="2023-07" db="EMBL/GenBank/DDBJ databases">
        <authorList>
            <person name="Wu J.F."/>
            <person name="Li W."/>
        </authorList>
    </citation>
    <scope>NUCLEOTIDE SEQUENCE [LARGE SCALE GENOMIC DNA]</scope>
</reference>